<dbReference type="AlphaFoldDB" id="A0AAU9UMI4"/>
<comment type="caution">
    <text evidence="3">The sequence shown here is derived from an EMBL/GenBank/DDBJ whole genome shotgun (WGS) entry which is preliminary data.</text>
</comment>
<feature type="signal peptide" evidence="2">
    <location>
        <begin position="1"/>
        <end position="23"/>
    </location>
</feature>
<feature type="compositionally biased region" description="Polar residues" evidence="1">
    <location>
        <begin position="85"/>
        <end position="98"/>
    </location>
</feature>
<feature type="region of interest" description="Disordered" evidence="1">
    <location>
        <begin position="25"/>
        <end position="110"/>
    </location>
</feature>
<dbReference type="EMBL" id="CAKOGL010000023">
    <property type="protein sequence ID" value="CAH2100849.1"/>
    <property type="molecule type" value="Genomic_DNA"/>
</dbReference>
<evidence type="ECO:0000256" key="2">
    <source>
        <dbReference type="SAM" id="SignalP"/>
    </source>
</evidence>
<evidence type="ECO:0000313" key="4">
    <source>
        <dbReference type="Proteomes" id="UP001153954"/>
    </source>
</evidence>
<name>A0AAU9UMI4_EUPED</name>
<accession>A0AAU9UMI4</accession>
<gene>
    <name evidence="3" type="ORF">EEDITHA_LOCUS15663</name>
</gene>
<feature type="compositionally biased region" description="Pro residues" evidence="1">
    <location>
        <begin position="48"/>
        <end position="74"/>
    </location>
</feature>
<protein>
    <submittedName>
        <fullName evidence="3">Uncharacterized protein</fullName>
    </submittedName>
</protein>
<keyword evidence="4" id="KW-1185">Reference proteome</keyword>
<dbReference type="Proteomes" id="UP001153954">
    <property type="component" value="Unassembled WGS sequence"/>
</dbReference>
<reference evidence="3" key="1">
    <citation type="submission" date="2022-03" db="EMBL/GenBank/DDBJ databases">
        <authorList>
            <person name="Tunstrom K."/>
        </authorList>
    </citation>
    <scope>NUCLEOTIDE SEQUENCE</scope>
</reference>
<feature type="compositionally biased region" description="Polar residues" evidence="1">
    <location>
        <begin position="29"/>
        <end position="42"/>
    </location>
</feature>
<organism evidence="3 4">
    <name type="scientific">Euphydryas editha</name>
    <name type="common">Edith's checkerspot</name>
    <dbReference type="NCBI Taxonomy" id="104508"/>
    <lineage>
        <taxon>Eukaryota</taxon>
        <taxon>Metazoa</taxon>
        <taxon>Ecdysozoa</taxon>
        <taxon>Arthropoda</taxon>
        <taxon>Hexapoda</taxon>
        <taxon>Insecta</taxon>
        <taxon>Pterygota</taxon>
        <taxon>Neoptera</taxon>
        <taxon>Endopterygota</taxon>
        <taxon>Lepidoptera</taxon>
        <taxon>Glossata</taxon>
        <taxon>Ditrysia</taxon>
        <taxon>Papilionoidea</taxon>
        <taxon>Nymphalidae</taxon>
        <taxon>Nymphalinae</taxon>
        <taxon>Euphydryas</taxon>
    </lineage>
</organism>
<evidence type="ECO:0000256" key="1">
    <source>
        <dbReference type="SAM" id="MobiDB-lite"/>
    </source>
</evidence>
<sequence length="110" mass="11744">MFYQSQILKTFLLLSFHVPFIKSAGIPSGSLSNSINQDNELQASTPTPTSPPPSASPPPSSSPLPSTSPPPPTSPTASASEQTERTPTPLSVSTWRNSSQRHKNKTSRND</sequence>
<feature type="compositionally biased region" description="Basic residues" evidence="1">
    <location>
        <begin position="99"/>
        <end position="110"/>
    </location>
</feature>
<keyword evidence="2" id="KW-0732">Signal</keyword>
<evidence type="ECO:0000313" key="3">
    <source>
        <dbReference type="EMBL" id="CAH2100849.1"/>
    </source>
</evidence>
<proteinExistence type="predicted"/>
<feature type="chain" id="PRO_5043392726" evidence="2">
    <location>
        <begin position="24"/>
        <end position="110"/>
    </location>
</feature>